<reference evidence="3" key="1">
    <citation type="submission" date="2016-11" db="UniProtKB">
        <authorList>
            <consortium name="WormBaseParasite"/>
        </authorList>
    </citation>
    <scope>IDENTIFICATION</scope>
</reference>
<sequence>MFAMFTVDVRTKSSERSDVDLIGRDSPCKRVRTSYVIGHSSTCISQHSFLQSPRVTSKILSRARETFSRPIVFCLARQFNWKTSQFLQNICRRLIAADTTPKPAEHSAVVSESRAGASRGSECGAGGEGDDDDVRIPRTTGEVPVMDGNADRSLFLNPPPGRRREAVPLMTKSRWRDAEIPHRNVDVFKILGLSCERRETSSMGFRANSANPSPKPVAENVFFAFSLFEKFQKSLASDRAVVPVAQGDYIDS</sequence>
<organism evidence="2 3">
    <name type="scientific">Steinernema glaseri</name>
    <dbReference type="NCBI Taxonomy" id="37863"/>
    <lineage>
        <taxon>Eukaryota</taxon>
        <taxon>Metazoa</taxon>
        <taxon>Ecdysozoa</taxon>
        <taxon>Nematoda</taxon>
        <taxon>Chromadorea</taxon>
        <taxon>Rhabditida</taxon>
        <taxon>Tylenchina</taxon>
        <taxon>Panagrolaimomorpha</taxon>
        <taxon>Strongyloidoidea</taxon>
        <taxon>Steinernematidae</taxon>
        <taxon>Steinernema</taxon>
    </lineage>
</organism>
<evidence type="ECO:0000313" key="2">
    <source>
        <dbReference type="Proteomes" id="UP000095287"/>
    </source>
</evidence>
<evidence type="ECO:0000313" key="3">
    <source>
        <dbReference type="WBParaSite" id="L893_g15094.t1"/>
    </source>
</evidence>
<dbReference type="AlphaFoldDB" id="A0A1I7YD18"/>
<dbReference type="Proteomes" id="UP000095287">
    <property type="component" value="Unplaced"/>
</dbReference>
<evidence type="ECO:0000256" key="1">
    <source>
        <dbReference type="SAM" id="MobiDB-lite"/>
    </source>
</evidence>
<name>A0A1I7YD18_9BILA</name>
<feature type="region of interest" description="Disordered" evidence="1">
    <location>
        <begin position="102"/>
        <end position="136"/>
    </location>
</feature>
<dbReference type="WBParaSite" id="L893_g15094.t1">
    <property type="protein sequence ID" value="L893_g15094.t1"/>
    <property type="gene ID" value="L893_g15094"/>
</dbReference>
<accession>A0A1I7YD18</accession>
<feature type="compositionally biased region" description="Low complexity" evidence="1">
    <location>
        <begin position="113"/>
        <end position="122"/>
    </location>
</feature>
<proteinExistence type="predicted"/>
<keyword evidence="2" id="KW-1185">Reference proteome</keyword>
<protein>
    <submittedName>
        <fullName evidence="3">Uncharacterized protein</fullName>
    </submittedName>
</protein>